<dbReference type="AlphaFoldDB" id="B8M458"/>
<dbReference type="Proteomes" id="UP000001745">
    <property type="component" value="Unassembled WGS sequence"/>
</dbReference>
<sequence>MQTNDTLILTDNTFANREKNEIKQANILCKPQEKLTPSNLLKFNGGLITEDAQAKDDFKSLNKRLQWQLDNAERRLRFVRLDLDSLHLIIFADSSFANNKDFSSQIGFIIVLADGANNANIVHWSSIKCKRVTRSVLTSELYAMVHGFDSAASIKSTTTQLLHLTKPLPLVICTDSKSLYECLVKLGTTQEKRLMIDLMCLRQSYEHQEIAEIKWIDGESNLADIMIKSNPCRALQALINTNKLNINVDGWVERSTTPLTQYTPIPSPHQSCTAHYTVPIS</sequence>
<protein>
    <submittedName>
        <fullName evidence="2">Uncharacterized protein</fullName>
    </submittedName>
</protein>
<proteinExistence type="predicted"/>
<dbReference type="OMA" id="MINITPF"/>
<dbReference type="HOGENOM" id="CLU_002055_1_1_1"/>
<dbReference type="EMBL" id="EQ962654">
    <property type="protein sequence ID" value="EED20801.1"/>
    <property type="molecule type" value="Genomic_DNA"/>
</dbReference>
<feature type="coiled-coil region" evidence="1">
    <location>
        <begin position="55"/>
        <end position="82"/>
    </location>
</feature>
<name>B8M458_TALSN</name>
<reference evidence="3" key="1">
    <citation type="journal article" date="2015" name="Genome Announc.">
        <title>Genome sequence of the AIDS-associated pathogen Penicillium marneffei (ATCC18224) and its near taxonomic relative Talaromyces stipitatus (ATCC10500).</title>
        <authorList>
            <person name="Nierman W.C."/>
            <person name="Fedorova-Abrams N.D."/>
            <person name="Andrianopoulos A."/>
        </authorList>
    </citation>
    <scope>NUCLEOTIDE SEQUENCE [LARGE SCALE GENOMIC DNA]</scope>
    <source>
        <strain evidence="3">ATCC 10500 / CBS 375.48 / QM 6759 / NRRL 1006</strain>
    </source>
</reference>
<organism evidence="2 3">
    <name type="scientific">Talaromyces stipitatus (strain ATCC 10500 / CBS 375.48 / QM 6759 / NRRL 1006)</name>
    <name type="common">Penicillium stipitatum</name>
    <dbReference type="NCBI Taxonomy" id="441959"/>
    <lineage>
        <taxon>Eukaryota</taxon>
        <taxon>Fungi</taxon>
        <taxon>Dikarya</taxon>
        <taxon>Ascomycota</taxon>
        <taxon>Pezizomycotina</taxon>
        <taxon>Eurotiomycetes</taxon>
        <taxon>Eurotiomycetidae</taxon>
        <taxon>Eurotiales</taxon>
        <taxon>Trichocomaceae</taxon>
        <taxon>Talaromyces</taxon>
        <taxon>Talaromyces sect. Talaromyces</taxon>
    </lineage>
</organism>
<evidence type="ECO:0000313" key="3">
    <source>
        <dbReference type="Proteomes" id="UP000001745"/>
    </source>
</evidence>
<dbReference type="PhylomeDB" id="B8M458"/>
<dbReference type="GeneID" id="8109754"/>
<dbReference type="InParanoid" id="B8M458"/>
<dbReference type="InterPro" id="IPR036397">
    <property type="entry name" value="RNaseH_sf"/>
</dbReference>
<dbReference type="OrthoDB" id="411592at2759"/>
<dbReference type="RefSeq" id="XP_002481235.1">
    <property type="nucleotide sequence ID" value="XM_002481190.1"/>
</dbReference>
<dbReference type="GO" id="GO:0003676">
    <property type="term" value="F:nucleic acid binding"/>
    <property type="evidence" value="ECO:0007669"/>
    <property type="project" value="InterPro"/>
</dbReference>
<accession>B8M458</accession>
<gene>
    <name evidence="2" type="ORF">TSTA_039950</name>
</gene>
<keyword evidence="1" id="KW-0175">Coiled coil</keyword>
<dbReference type="STRING" id="441959.B8M458"/>
<dbReference type="VEuPathDB" id="FungiDB:TSTA_039950"/>
<evidence type="ECO:0000313" key="2">
    <source>
        <dbReference type="EMBL" id="EED20801.1"/>
    </source>
</evidence>
<evidence type="ECO:0000256" key="1">
    <source>
        <dbReference type="SAM" id="Coils"/>
    </source>
</evidence>
<dbReference type="Gene3D" id="3.30.420.10">
    <property type="entry name" value="Ribonuclease H-like superfamily/Ribonuclease H"/>
    <property type="match status" value="1"/>
</dbReference>
<keyword evidence="3" id="KW-1185">Reference proteome</keyword>